<evidence type="ECO:0000256" key="12">
    <source>
        <dbReference type="SAM" id="Phobius"/>
    </source>
</evidence>
<evidence type="ECO:0000256" key="7">
    <source>
        <dbReference type="ARBA" id="ARBA00022519"/>
    </source>
</evidence>
<dbReference type="GO" id="GO:0055085">
    <property type="term" value="P:transmembrane transport"/>
    <property type="evidence" value="ECO:0007669"/>
    <property type="project" value="InterPro"/>
</dbReference>
<keyword evidence="7" id="KW-0997">Cell inner membrane</keyword>
<evidence type="ECO:0000256" key="2">
    <source>
        <dbReference type="ARBA" id="ARBA00004429"/>
    </source>
</evidence>
<dbReference type="EMBL" id="SMAP01000011">
    <property type="protein sequence ID" value="TCT20524.1"/>
    <property type="molecule type" value="Genomic_DNA"/>
</dbReference>
<feature type="transmembrane region" description="Helical" evidence="12">
    <location>
        <begin position="327"/>
        <end position="347"/>
    </location>
</feature>
<protein>
    <recommendedName>
        <fullName evidence="4">Lipopolysaccharide export system permease protein LptF</fullName>
    </recommendedName>
</protein>
<sequence>MPKLDRYLSAEFARAVVAALVVLGMVSLGGLFADLIGEMARGKLPPALLLSQLGLRLLGYLPMILPLALLLGLLLAVGRLYRDSEMYVLAAVGVGPARVLRPLAGVVLPVLLVIAGCSLWLGPWANRLARGMVIEANKNLLVAGLEPGRFTPLSNGGVAYAGEMSNDGTKLARVFLFRERGDRIDVATARSGELYRDHGARVLALLDGFRVEGPAAGPDLDYRLMRYRRNEMELPTADDTRQLNDPELLPTPALLGNPAPAAQAELHWRIAPPLLALALALLAVPLARSGPRQSRYGAMLLAFLVYLVSLFLLVLGTQWLAEGRIPAAAGLWWLLLPLLALAAWLYARDGRLARPKGAK</sequence>
<evidence type="ECO:0000256" key="1">
    <source>
        <dbReference type="ARBA" id="ARBA00002265"/>
    </source>
</evidence>
<dbReference type="GO" id="GO:0043190">
    <property type="term" value="C:ATP-binding cassette (ABC) transporter complex"/>
    <property type="evidence" value="ECO:0007669"/>
    <property type="project" value="InterPro"/>
</dbReference>
<dbReference type="PANTHER" id="PTHR33529:SF7">
    <property type="entry name" value="LIPOPOLYSACCHARIDE EXPORT SYSTEM PERMEASE PROTEIN LPTF"/>
    <property type="match status" value="1"/>
</dbReference>
<evidence type="ECO:0000256" key="9">
    <source>
        <dbReference type="ARBA" id="ARBA00022989"/>
    </source>
</evidence>
<evidence type="ECO:0000256" key="10">
    <source>
        <dbReference type="ARBA" id="ARBA00023136"/>
    </source>
</evidence>
<evidence type="ECO:0000313" key="14">
    <source>
        <dbReference type="Proteomes" id="UP000295414"/>
    </source>
</evidence>
<feature type="transmembrane region" description="Helical" evidence="12">
    <location>
        <begin position="299"/>
        <end position="321"/>
    </location>
</feature>
<dbReference type="InterPro" id="IPR030922">
    <property type="entry name" value="LptF"/>
</dbReference>
<accession>A0A4R3MW13</accession>
<organism evidence="13 14">
    <name type="scientific">Thermomonas haemolytica</name>
    <dbReference type="NCBI Taxonomy" id="141949"/>
    <lineage>
        <taxon>Bacteria</taxon>
        <taxon>Pseudomonadati</taxon>
        <taxon>Pseudomonadota</taxon>
        <taxon>Gammaproteobacteria</taxon>
        <taxon>Lysobacterales</taxon>
        <taxon>Lysobacteraceae</taxon>
        <taxon>Thermomonas</taxon>
    </lineage>
</organism>
<keyword evidence="14" id="KW-1185">Reference proteome</keyword>
<comment type="similarity">
    <text evidence="3">Belongs to the LptF/LptG family.</text>
</comment>
<comment type="function">
    <text evidence="1">Part of the ABC transporter complex LptBFG involved in the translocation of lipopolysaccharide (LPS) from the inner membrane to the outer membrane.</text>
</comment>
<dbReference type="NCBIfam" id="TIGR04407">
    <property type="entry name" value="LptF_YjgP"/>
    <property type="match status" value="1"/>
</dbReference>
<feature type="transmembrane region" description="Helical" evidence="12">
    <location>
        <begin position="57"/>
        <end position="78"/>
    </location>
</feature>
<dbReference type="RefSeq" id="WP_114961007.1">
    <property type="nucleotide sequence ID" value="NZ_MSZW01000026.1"/>
</dbReference>
<dbReference type="InterPro" id="IPR005495">
    <property type="entry name" value="LptG/LptF_permease"/>
</dbReference>
<dbReference type="PANTHER" id="PTHR33529">
    <property type="entry name" value="SLR0882 PROTEIN-RELATED"/>
    <property type="match status" value="1"/>
</dbReference>
<keyword evidence="6" id="KW-1003">Cell membrane</keyword>
<dbReference type="Proteomes" id="UP000295414">
    <property type="component" value="Unassembled WGS sequence"/>
</dbReference>
<keyword evidence="8 12" id="KW-0812">Transmembrane</keyword>
<evidence type="ECO:0000256" key="5">
    <source>
        <dbReference type="ARBA" id="ARBA00022448"/>
    </source>
</evidence>
<evidence type="ECO:0000256" key="6">
    <source>
        <dbReference type="ARBA" id="ARBA00022475"/>
    </source>
</evidence>
<dbReference type="Pfam" id="PF03739">
    <property type="entry name" value="LptF_LptG"/>
    <property type="match status" value="1"/>
</dbReference>
<proteinExistence type="inferred from homology"/>
<gene>
    <name evidence="13" type="ORF">EDC34_11111</name>
</gene>
<feature type="transmembrane region" description="Helical" evidence="12">
    <location>
        <begin position="99"/>
        <end position="121"/>
    </location>
</feature>
<name>A0A4R3MW13_9GAMM</name>
<evidence type="ECO:0000256" key="8">
    <source>
        <dbReference type="ARBA" id="ARBA00022692"/>
    </source>
</evidence>
<evidence type="ECO:0000256" key="11">
    <source>
        <dbReference type="ARBA" id="ARBA00026081"/>
    </source>
</evidence>
<evidence type="ECO:0000256" key="3">
    <source>
        <dbReference type="ARBA" id="ARBA00007725"/>
    </source>
</evidence>
<keyword evidence="9 12" id="KW-1133">Transmembrane helix</keyword>
<dbReference type="GO" id="GO:0015920">
    <property type="term" value="P:lipopolysaccharide transport"/>
    <property type="evidence" value="ECO:0007669"/>
    <property type="project" value="TreeGrafter"/>
</dbReference>
<comment type="subcellular location">
    <subcellularLocation>
        <location evidence="2">Cell inner membrane</location>
        <topology evidence="2">Multi-pass membrane protein</topology>
    </subcellularLocation>
</comment>
<comment type="caution">
    <text evidence="13">The sequence shown here is derived from an EMBL/GenBank/DDBJ whole genome shotgun (WGS) entry which is preliminary data.</text>
</comment>
<feature type="transmembrane region" description="Helical" evidence="12">
    <location>
        <begin position="12"/>
        <end position="37"/>
    </location>
</feature>
<evidence type="ECO:0000313" key="13">
    <source>
        <dbReference type="EMBL" id="TCT20524.1"/>
    </source>
</evidence>
<dbReference type="AlphaFoldDB" id="A0A4R3MW13"/>
<dbReference type="OrthoDB" id="9778062at2"/>
<evidence type="ECO:0000256" key="4">
    <source>
        <dbReference type="ARBA" id="ARBA00014213"/>
    </source>
</evidence>
<comment type="subunit">
    <text evidence="11">Component of the lipopolysaccharide transport and assembly complex. The LptBFG transporter is composed of two ATP-binding proteins (LptB) and two transmembrane proteins (LptF and LptG).</text>
</comment>
<keyword evidence="10 12" id="KW-0472">Membrane</keyword>
<keyword evidence="5" id="KW-0813">Transport</keyword>
<reference evidence="13 14" key="1">
    <citation type="submission" date="2019-03" db="EMBL/GenBank/DDBJ databases">
        <title>Genomic Encyclopedia of Type Strains, Phase IV (KMG-IV): sequencing the most valuable type-strain genomes for metagenomic binning, comparative biology and taxonomic classification.</title>
        <authorList>
            <person name="Goeker M."/>
        </authorList>
    </citation>
    <scope>NUCLEOTIDE SEQUENCE [LARGE SCALE GENOMIC DNA]</scope>
    <source>
        <strain evidence="13 14">DSM 13605</strain>
    </source>
</reference>